<evidence type="ECO:0000256" key="12">
    <source>
        <dbReference type="SAM" id="SignalP"/>
    </source>
</evidence>
<organism evidence="13 14">
    <name type="scientific">Pomacea canaliculata</name>
    <name type="common">Golden apple snail</name>
    <dbReference type="NCBI Taxonomy" id="400727"/>
    <lineage>
        <taxon>Eukaryota</taxon>
        <taxon>Metazoa</taxon>
        <taxon>Spiralia</taxon>
        <taxon>Lophotrochozoa</taxon>
        <taxon>Mollusca</taxon>
        <taxon>Gastropoda</taxon>
        <taxon>Caenogastropoda</taxon>
        <taxon>Architaenioglossa</taxon>
        <taxon>Ampullarioidea</taxon>
        <taxon>Ampullariidae</taxon>
        <taxon>Pomacea</taxon>
    </lineage>
</organism>
<evidence type="ECO:0000256" key="1">
    <source>
        <dbReference type="ARBA" id="ARBA00004167"/>
    </source>
</evidence>
<evidence type="ECO:0000256" key="10">
    <source>
        <dbReference type="ARBA" id="ARBA00023180"/>
    </source>
</evidence>
<comment type="caution">
    <text evidence="13">The sequence shown here is derived from an EMBL/GenBank/DDBJ whole genome shotgun (WGS) entry which is preliminary data.</text>
</comment>
<dbReference type="EMBL" id="PZQS01000009">
    <property type="protein sequence ID" value="PVD24372.1"/>
    <property type="molecule type" value="Genomic_DNA"/>
</dbReference>
<dbReference type="PANTHER" id="PTHR22722">
    <property type="entry name" value="LOW-DENSITY LIPOPROTEIN RECEPTOR-RELATED PROTEIN 2-RELATED"/>
    <property type="match status" value="1"/>
</dbReference>
<keyword evidence="4 12" id="KW-0732">Signal</keyword>
<gene>
    <name evidence="13" type="ORF">C0Q70_14853</name>
</gene>
<feature type="signal peptide" evidence="12">
    <location>
        <begin position="1"/>
        <end position="18"/>
    </location>
</feature>
<evidence type="ECO:0000313" key="13">
    <source>
        <dbReference type="EMBL" id="PVD24372.1"/>
    </source>
</evidence>
<dbReference type="GO" id="GO:0043235">
    <property type="term" value="C:receptor complex"/>
    <property type="evidence" value="ECO:0007669"/>
    <property type="project" value="TreeGrafter"/>
</dbReference>
<dbReference type="AlphaFoldDB" id="A0A2T7NT79"/>
<dbReference type="Proteomes" id="UP000245119">
    <property type="component" value="Linkage Group LG9"/>
</dbReference>
<feature type="disulfide bond" evidence="11">
    <location>
        <begin position="178"/>
        <end position="193"/>
    </location>
</feature>
<keyword evidence="10" id="KW-0325">Glycoprotein</keyword>
<evidence type="ECO:0000256" key="11">
    <source>
        <dbReference type="PROSITE-ProRule" id="PRU00124"/>
    </source>
</evidence>
<evidence type="ECO:0000256" key="8">
    <source>
        <dbReference type="ARBA" id="ARBA00023157"/>
    </source>
</evidence>
<evidence type="ECO:0000313" key="14">
    <source>
        <dbReference type="Proteomes" id="UP000245119"/>
    </source>
</evidence>
<dbReference type="SUPFAM" id="SSF57424">
    <property type="entry name" value="LDL receptor-like module"/>
    <property type="match status" value="4"/>
</dbReference>
<dbReference type="Gene3D" id="4.10.400.10">
    <property type="entry name" value="Low-density Lipoprotein Receptor"/>
    <property type="match status" value="4"/>
</dbReference>
<feature type="disulfide bond" evidence="11">
    <location>
        <begin position="141"/>
        <end position="156"/>
    </location>
</feature>
<dbReference type="GO" id="GO:0016324">
    <property type="term" value="C:apical plasma membrane"/>
    <property type="evidence" value="ECO:0007669"/>
    <property type="project" value="TreeGrafter"/>
</dbReference>
<dbReference type="GO" id="GO:0042562">
    <property type="term" value="F:hormone binding"/>
    <property type="evidence" value="ECO:0007669"/>
    <property type="project" value="TreeGrafter"/>
</dbReference>
<dbReference type="PANTHER" id="PTHR22722:SF14">
    <property type="entry name" value="MEGALIN, ISOFORM A"/>
    <property type="match status" value="1"/>
</dbReference>
<feature type="chain" id="PRO_5015524589" evidence="12">
    <location>
        <begin position="19"/>
        <end position="244"/>
    </location>
</feature>
<dbReference type="FunFam" id="4.10.400.10:FF:000045">
    <property type="entry name" value="Low-density lipoprotein receptor-related protein 2"/>
    <property type="match status" value="1"/>
</dbReference>
<evidence type="ECO:0000256" key="4">
    <source>
        <dbReference type="ARBA" id="ARBA00022729"/>
    </source>
</evidence>
<comment type="caution">
    <text evidence="11">Lacks conserved residue(s) required for the propagation of feature annotation.</text>
</comment>
<evidence type="ECO:0000256" key="9">
    <source>
        <dbReference type="ARBA" id="ARBA00023170"/>
    </source>
</evidence>
<evidence type="ECO:0000256" key="6">
    <source>
        <dbReference type="ARBA" id="ARBA00022989"/>
    </source>
</evidence>
<dbReference type="GO" id="GO:0006898">
    <property type="term" value="P:receptor-mediated endocytosis"/>
    <property type="evidence" value="ECO:0007669"/>
    <property type="project" value="TreeGrafter"/>
</dbReference>
<dbReference type="PRINTS" id="PR00261">
    <property type="entry name" value="LDLRECEPTOR"/>
</dbReference>
<dbReference type="PROSITE" id="PS50068">
    <property type="entry name" value="LDLRA_2"/>
    <property type="match status" value="4"/>
</dbReference>
<name>A0A2T7NT79_POMCA</name>
<dbReference type="InterPro" id="IPR036055">
    <property type="entry name" value="LDL_receptor-like_sf"/>
</dbReference>
<feature type="disulfide bond" evidence="11">
    <location>
        <begin position="166"/>
        <end position="184"/>
    </location>
</feature>
<proteinExistence type="predicted"/>
<evidence type="ECO:0000256" key="3">
    <source>
        <dbReference type="ARBA" id="ARBA00022692"/>
    </source>
</evidence>
<keyword evidence="5" id="KW-0677">Repeat</keyword>
<sequence>MMLKVLFITVLVLAATQATKHKKRALQERKPGFIAKRQVGSCRADQYKCADGSRCIDQRWQCDGDDDCADASDELSCASVKTCVANQFMCVSGECIPMEWACDTQRDCPDGSDEAECRCDCLGPNQFKCHNGQCVPRSSVCDAIDNCGDFSDETDCQCNSTTHFTCSSGRCIPIDWRCDGDNDCNDLSDEVGCPTLHPSLCSDMMSTRGCLLMNETSDPICWQTEVGYKYCRKFCNLCFTGTEQ</sequence>
<keyword evidence="3" id="KW-0812">Transmembrane</keyword>
<dbReference type="InterPro" id="IPR002172">
    <property type="entry name" value="LDrepeatLR_classA_rpt"/>
</dbReference>
<feature type="disulfide bond" evidence="11">
    <location>
        <begin position="62"/>
        <end position="77"/>
    </location>
</feature>
<evidence type="ECO:0000256" key="2">
    <source>
        <dbReference type="ARBA" id="ARBA00004308"/>
    </source>
</evidence>
<protein>
    <submittedName>
        <fullName evidence="13">Uncharacterized protein</fullName>
    </submittedName>
</protein>
<dbReference type="InterPro" id="IPR051221">
    <property type="entry name" value="LDLR-related"/>
</dbReference>
<dbReference type="SMART" id="SM00192">
    <property type="entry name" value="LDLa"/>
    <property type="match status" value="4"/>
</dbReference>
<dbReference type="FunFam" id="4.10.400.10:FF:000034">
    <property type="entry name" value="Low-density lipoprotein receptor-related protein 2"/>
    <property type="match status" value="2"/>
</dbReference>
<dbReference type="STRING" id="400727.A0A2T7NT79"/>
<feature type="disulfide bond" evidence="11">
    <location>
        <begin position="129"/>
        <end position="147"/>
    </location>
</feature>
<evidence type="ECO:0000256" key="5">
    <source>
        <dbReference type="ARBA" id="ARBA00022737"/>
    </source>
</evidence>
<accession>A0A2T7NT79</accession>
<feature type="disulfide bond" evidence="11">
    <location>
        <begin position="83"/>
        <end position="95"/>
    </location>
</feature>
<evidence type="ECO:0000256" key="7">
    <source>
        <dbReference type="ARBA" id="ARBA00023136"/>
    </source>
</evidence>
<dbReference type="OrthoDB" id="6162345at2759"/>
<keyword evidence="8 11" id="KW-1015">Disulfide bond</keyword>
<keyword evidence="7" id="KW-0472">Membrane</keyword>
<dbReference type="CDD" id="cd00112">
    <property type="entry name" value="LDLa"/>
    <property type="match status" value="3"/>
</dbReference>
<feature type="disulfide bond" evidence="11">
    <location>
        <begin position="102"/>
        <end position="117"/>
    </location>
</feature>
<feature type="disulfide bond" evidence="11">
    <location>
        <begin position="90"/>
        <end position="108"/>
    </location>
</feature>
<keyword evidence="6" id="KW-1133">Transmembrane helix</keyword>
<dbReference type="PROSITE" id="PS01209">
    <property type="entry name" value="LDLRA_1"/>
    <property type="match status" value="1"/>
</dbReference>
<keyword evidence="9" id="KW-0675">Receptor</keyword>
<keyword evidence="14" id="KW-1185">Reference proteome</keyword>
<comment type="subcellular location">
    <subcellularLocation>
        <location evidence="2">Endomembrane system</location>
    </subcellularLocation>
    <subcellularLocation>
        <location evidence="1">Membrane</location>
        <topology evidence="1">Single-pass membrane protein</topology>
    </subcellularLocation>
</comment>
<dbReference type="GO" id="GO:0012505">
    <property type="term" value="C:endomembrane system"/>
    <property type="evidence" value="ECO:0007669"/>
    <property type="project" value="UniProtKB-SubCell"/>
</dbReference>
<dbReference type="Pfam" id="PF00057">
    <property type="entry name" value="Ldl_recept_a"/>
    <property type="match status" value="4"/>
</dbReference>
<dbReference type="InterPro" id="IPR023415">
    <property type="entry name" value="LDLR_class-A_CS"/>
</dbReference>
<reference evidence="13 14" key="1">
    <citation type="submission" date="2018-04" db="EMBL/GenBank/DDBJ databases">
        <title>The genome of golden apple snail Pomacea canaliculata provides insight into stress tolerance and invasive adaptation.</title>
        <authorList>
            <person name="Liu C."/>
            <person name="Liu B."/>
            <person name="Ren Y."/>
            <person name="Zhang Y."/>
            <person name="Wang H."/>
            <person name="Li S."/>
            <person name="Jiang F."/>
            <person name="Yin L."/>
            <person name="Zhang G."/>
            <person name="Qian W."/>
            <person name="Fan W."/>
        </authorList>
    </citation>
    <scope>NUCLEOTIDE SEQUENCE [LARGE SCALE GENOMIC DNA]</scope>
    <source>
        <strain evidence="13">SZHN2017</strain>
        <tissue evidence="13">Muscle</tissue>
    </source>
</reference>